<dbReference type="PANTHER" id="PTHR22899:SF0">
    <property type="entry name" value="F-BOX ASSOCIATED DOMAIN-CONTAINING PROTEIN-RELATED"/>
    <property type="match status" value="1"/>
</dbReference>
<evidence type="ECO:0000313" key="2">
    <source>
        <dbReference type="EMBL" id="EGT48989.1"/>
    </source>
</evidence>
<name>G0N0H8_CAEBE</name>
<dbReference type="FunCoup" id="G0N0H8">
    <property type="interactions" value="1049"/>
</dbReference>
<feature type="domain" description="Sdz-33 F-box" evidence="1">
    <location>
        <begin position="124"/>
        <end position="188"/>
    </location>
</feature>
<reference evidence="3" key="1">
    <citation type="submission" date="2011-07" db="EMBL/GenBank/DDBJ databases">
        <authorList>
            <consortium name="Caenorhabditis brenneri Sequencing and Analysis Consortium"/>
            <person name="Wilson R.K."/>
        </authorList>
    </citation>
    <scope>NUCLEOTIDE SEQUENCE [LARGE SCALE GENOMIC DNA]</scope>
    <source>
        <strain evidence="3">PB2801</strain>
    </source>
</reference>
<protein>
    <recommendedName>
        <fullName evidence="1">Sdz-33 F-box domain-containing protein</fullName>
    </recommendedName>
</protein>
<evidence type="ECO:0000259" key="1">
    <source>
        <dbReference type="Pfam" id="PF07735"/>
    </source>
</evidence>
<evidence type="ECO:0000313" key="3">
    <source>
        <dbReference type="Proteomes" id="UP000008068"/>
    </source>
</evidence>
<dbReference type="InParanoid" id="G0N0H8"/>
<dbReference type="HOGENOM" id="CLU_028840_1_2_1"/>
<dbReference type="Proteomes" id="UP000008068">
    <property type="component" value="Unassembled WGS sequence"/>
</dbReference>
<gene>
    <name evidence="2" type="ORF">CAEBREN_23384</name>
</gene>
<dbReference type="InterPro" id="IPR012885">
    <property type="entry name" value="F-box_Sdz-33"/>
</dbReference>
<dbReference type="OrthoDB" id="5901896at2759"/>
<dbReference type="Pfam" id="PF07735">
    <property type="entry name" value="FBA_2"/>
    <property type="match status" value="1"/>
</dbReference>
<dbReference type="PANTHER" id="PTHR22899">
    <property type="entry name" value="CYCLIN-RELATED F-BOX FAMILY"/>
    <property type="match status" value="1"/>
</dbReference>
<dbReference type="InterPro" id="IPR053222">
    <property type="entry name" value="Zygotic_Embryogenesis-Asso"/>
</dbReference>
<keyword evidence="3" id="KW-1185">Reference proteome</keyword>
<dbReference type="AlphaFoldDB" id="G0N0H8"/>
<organism evidence="3">
    <name type="scientific">Caenorhabditis brenneri</name>
    <name type="common">Nematode worm</name>
    <dbReference type="NCBI Taxonomy" id="135651"/>
    <lineage>
        <taxon>Eukaryota</taxon>
        <taxon>Metazoa</taxon>
        <taxon>Ecdysozoa</taxon>
        <taxon>Nematoda</taxon>
        <taxon>Chromadorea</taxon>
        <taxon>Rhabditida</taxon>
        <taxon>Rhabditina</taxon>
        <taxon>Rhabditomorpha</taxon>
        <taxon>Rhabditoidea</taxon>
        <taxon>Rhabditidae</taxon>
        <taxon>Peloderinae</taxon>
        <taxon>Caenorhabditis</taxon>
    </lineage>
</organism>
<sequence>MYWGMGAYGRKKKLTAPESVVAVEYSYTVPGKTEYKWEKNDLTMQYWFKHLQDIFNCHKSNYIHFSDNSSQFDIDDLKQLLGNTAEVYIENTGCYTFNQMILQKFSPLEKLSFRTSIFPNSTIPEGILMQNFDKLQIGIAGTIPLDQLLLTNSKIVCIAGLQQTAKKLNKFIRLWQSGSNPRMEYLSILYNIANRGDKEVIMKGIKHAIIPADHERKFKMARNGSPKLVKGGIDIVRVDGVKATIRYHPMPSLEMFVWFDHCVMET</sequence>
<dbReference type="EMBL" id="GL379824">
    <property type="protein sequence ID" value="EGT48989.1"/>
    <property type="molecule type" value="Genomic_DNA"/>
</dbReference>
<proteinExistence type="predicted"/>
<accession>G0N0H8</accession>